<protein>
    <submittedName>
        <fullName evidence="1">Dbf4-type zinc finger-containing protein 2</fullName>
    </submittedName>
</protein>
<feature type="non-terminal residue" evidence="1">
    <location>
        <position position="1"/>
    </location>
</feature>
<reference evidence="1 2" key="1">
    <citation type="submission" date="2015-04" db="EMBL/GenBank/DDBJ databases">
        <title>Lasius niger genome sequencing.</title>
        <authorList>
            <person name="Konorov E.A."/>
            <person name="Nikitin M.A."/>
            <person name="Kirill M.V."/>
            <person name="Chang P."/>
        </authorList>
    </citation>
    <scope>NUCLEOTIDE SEQUENCE [LARGE SCALE GENOMIC DNA]</scope>
    <source>
        <tissue evidence="1">Whole</tissue>
    </source>
</reference>
<accession>A0A0J7K145</accession>
<comment type="caution">
    <text evidence="1">The sequence shown here is derived from an EMBL/GenBank/DDBJ whole genome shotgun (WGS) entry which is preliminary data.</text>
</comment>
<keyword evidence="2" id="KW-1185">Reference proteome</keyword>
<gene>
    <name evidence="1" type="ORF">RF55_18309</name>
</gene>
<evidence type="ECO:0000313" key="2">
    <source>
        <dbReference type="Proteomes" id="UP000036403"/>
    </source>
</evidence>
<dbReference type="PaxDb" id="67767-A0A0J7K145"/>
<dbReference type="AlphaFoldDB" id="A0A0J7K145"/>
<proteinExistence type="predicted"/>
<dbReference type="EMBL" id="LBMM01017249">
    <property type="protein sequence ID" value="KMQ84143.1"/>
    <property type="molecule type" value="Genomic_DNA"/>
</dbReference>
<dbReference type="Proteomes" id="UP000036403">
    <property type="component" value="Unassembled WGS sequence"/>
</dbReference>
<sequence>GSGIGAAVGGASVAGGCMSYEIEGYDVWKLRNDAHDNEVERTEKVEAAAASIMADKDALSDFVPESLTAFACIMPADVAAAIVRRDDAQLGKMLRQFISEQVYAYANEESGGEHEPDILPYD</sequence>
<organism evidence="1 2">
    <name type="scientific">Lasius niger</name>
    <name type="common">Black garden ant</name>
    <dbReference type="NCBI Taxonomy" id="67767"/>
    <lineage>
        <taxon>Eukaryota</taxon>
        <taxon>Metazoa</taxon>
        <taxon>Ecdysozoa</taxon>
        <taxon>Arthropoda</taxon>
        <taxon>Hexapoda</taxon>
        <taxon>Insecta</taxon>
        <taxon>Pterygota</taxon>
        <taxon>Neoptera</taxon>
        <taxon>Endopterygota</taxon>
        <taxon>Hymenoptera</taxon>
        <taxon>Apocrita</taxon>
        <taxon>Aculeata</taxon>
        <taxon>Formicoidea</taxon>
        <taxon>Formicidae</taxon>
        <taxon>Formicinae</taxon>
        <taxon>Lasius</taxon>
        <taxon>Lasius</taxon>
    </lineage>
</organism>
<evidence type="ECO:0000313" key="1">
    <source>
        <dbReference type="EMBL" id="KMQ84143.1"/>
    </source>
</evidence>
<name>A0A0J7K145_LASNI</name>